<evidence type="ECO:0000313" key="1">
    <source>
        <dbReference type="EMBL" id="CAH1974201.1"/>
    </source>
</evidence>
<sequence length="51" mass="5989">MSGRQTCIILAPTLNLTEALFNHDLNVQFLQLHHQKRYRWQNFGNPLLAIL</sequence>
<comment type="caution">
    <text evidence="1">The sequence shown here is derived from an EMBL/GenBank/DDBJ whole genome shotgun (WGS) entry which is preliminary data.</text>
</comment>
<evidence type="ECO:0000313" key="2">
    <source>
        <dbReference type="Proteomes" id="UP001152888"/>
    </source>
</evidence>
<dbReference type="EMBL" id="CAKOFQ010006820">
    <property type="protein sequence ID" value="CAH1974201.1"/>
    <property type="molecule type" value="Genomic_DNA"/>
</dbReference>
<protein>
    <submittedName>
        <fullName evidence="1">Uncharacterized protein</fullName>
    </submittedName>
</protein>
<proteinExistence type="predicted"/>
<dbReference type="AlphaFoldDB" id="A0A9P0KHR1"/>
<keyword evidence="2" id="KW-1185">Reference proteome</keyword>
<dbReference type="Proteomes" id="UP001152888">
    <property type="component" value="Unassembled WGS sequence"/>
</dbReference>
<organism evidence="1 2">
    <name type="scientific">Acanthoscelides obtectus</name>
    <name type="common">Bean weevil</name>
    <name type="synonym">Bruchus obtectus</name>
    <dbReference type="NCBI Taxonomy" id="200917"/>
    <lineage>
        <taxon>Eukaryota</taxon>
        <taxon>Metazoa</taxon>
        <taxon>Ecdysozoa</taxon>
        <taxon>Arthropoda</taxon>
        <taxon>Hexapoda</taxon>
        <taxon>Insecta</taxon>
        <taxon>Pterygota</taxon>
        <taxon>Neoptera</taxon>
        <taxon>Endopterygota</taxon>
        <taxon>Coleoptera</taxon>
        <taxon>Polyphaga</taxon>
        <taxon>Cucujiformia</taxon>
        <taxon>Chrysomeloidea</taxon>
        <taxon>Chrysomelidae</taxon>
        <taxon>Bruchinae</taxon>
        <taxon>Bruchini</taxon>
        <taxon>Acanthoscelides</taxon>
    </lineage>
</organism>
<reference evidence="1" key="1">
    <citation type="submission" date="2022-03" db="EMBL/GenBank/DDBJ databases">
        <authorList>
            <person name="Sayadi A."/>
        </authorList>
    </citation>
    <scope>NUCLEOTIDE SEQUENCE</scope>
</reference>
<name>A0A9P0KHR1_ACAOB</name>
<gene>
    <name evidence="1" type="ORF">ACAOBT_LOCUS10953</name>
</gene>
<accession>A0A9P0KHR1</accession>